<dbReference type="SMART" id="SM01126">
    <property type="entry name" value="DDE_Tnp_IS1595"/>
    <property type="match status" value="1"/>
</dbReference>
<dbReference type="Proteomes" id="UP000054047">
    <property type="component" value="Unassembled WGS sequence"/>
</dbReference>
<feature type="domain" description="ISXO2-like transposase" evidence="1">
    <location>
        <begin position="139"/>
        <end position="241"/>
    </location>
</feature>
<name>A0A0C2GKN6_9BILA</name>
<dbReference type="Pfam" id="PF12762">
    <property type="entry name" value="DDE_Tnp_IS1595"/>
    <property type="match status" value="1"/>
</dbReference>
<dbReference type="PANTHER" id="PTHR47163:SF3">
    <property type="entry name" value="PROTEIN CBG18017"/>
    <property type="match status" value="1"/>
</dbReference>
<gene>
    <name evidence="2" type="ORF">ANCDUO_10350</name>
</gene>
<dbReference type="InterPro" id="IPR053164">
    <property type="entry name" value="IS1016-like_transposase"/>
</dbReference>
<dbReference type="OrthoDB" id="5857661at2759"/>
<dbReference type="AlphaFoldDB" id="A0A0C2GKN6"/>
<proteinExistence type="predicted"/>
<sequence>MKADRSRTYTHTLSDFDGKMASGANLLTLRDFTLNSTWPELAAKTKEEFDEWLADGGVLWKERPCPNCGNPRKVTKPASGTGDDVRLKFECYKRQCRQPGIPYKVGYLKETFFETLRGDCKRIFLTSYLFAYDLGLVKEMARTLEVDETHIVRRKYNVGGIVRRDWLIGGIQDGTKLVFVKITDDRSAANLDAIIQKHVIPGGVIRTDMWRGYSNLTNLGYIHETVNYSVNFLDPVTGVHT</sequence>
<evidence type="ECO:0000259" key="1">
    <source>
        <dbReference type="SMART" id="SM01126"/>
    </source>
</evidence>
<dbReference type="PANTHER" id="PTHR47163">
    <property type="entry name" value="DDE_TNP_IS1595 DOMAIN-CONTAINING PROTEIN"/>
    <property type="match status" value="1"/>
</dbReference>
<evidence type="ECO:0000313" key="2">
    <source>
        <dbReference type="EMBL" id="KIH59419.1"/>
    </source>
</evidence>
<dbReference type="InterPro" id="IPR024445">
    <property type="entry name" value="Tnp_ISXO2-like"/>
</dbReference>
<reference evidence="2 3" key="1">
    <citation type="submission" date="2013-12" db="EMBL/GenBank/DDBJ databases">
        <title>Draft genome of the parsitic nematode Ancylostoma duodenale.</title>
        <authorList>
            <person name="Mitreva M."/>
        </authorList>
    </citation>
    <scope>NUCLEOTIDE SEQUENCE [LARGE SCALE GENOMIC DNA]</scope>
    <source>
        <strain evidence="2 3">Zhejiang</strain>
    </source>
</reference>
<dbReference type="EMBL" id="KN731982">
    <property type="protein sequence ID" value="KIH59419.1"/>
    <property type="molecule type" value="Genomic_DNA"/>
</dbReference>
<protein>
    <recommendedName>
        <fullName evidence="1">ISXO2-like transposase domain-containing protein</fullName>
    </recommendedName>
</protein>
<organism evidence="2 3">
    <name type="scientific">Ancylostoma duodenale</name>
    <dbReference type="NCBI Taxonomy" id="51022"/>
    <lineage>
        <taxon>Eukaryota</taxon>
        <taxon>Metazoa</taxon>
        <taxon>Ecdysozoa</taxon>
        <taxon>Nematoda</taxon>
        <taxon>Chromadorea</taxon>
        <taxon>Rhabditida</taxon>
        <taxon>Rhabditina</taxon>
        <taxon>Rhabditomorpha</taxon>
        <taxon>Strongyloidea</taxon>
        <taxon>Ancylostomatidae</taxon>
        <taxon>Ancylostomatinae</taxon>
        <taxon>Ancylostoma</taxon>
    </lineage>
</organism>
<evidence type="ECO:0000313" key="3">
    <source>
        <dbReference type="Proteomes" id="UP000054047"/>
    </source>
</evidence>
<accession>A0A0C2GKN6</accession>
<keyword evidence="3" id="KW-1185">Reference proteome</keyword>